<organism evidence="3 4">
    <name type="scientific">Nocardia asteroides NBRC 15531</name>
    <dbReference type="NCBI Taxonomy" id="1110697"/>
    <lineage>
        <taxon>Bacteria</taxon>
        <taxon>Bacillati</taxon>
        <taxon>Actinomycetota</taxon>
        <taxon>Actinomycetes</taxon>
        <taxon>Mycobacteriales</taxon>
        <taxon>Nocardiaceae</taxon>
        <taxon>Nocardia</taxon>
    </lineage>
</organism>
<feature type="domain" description="TIR" evidence="2">
    <location>
        <begin position="4"/>
        <end position="81"/>
    </location>
</feature>
<feature type="transmembrane region" description="Helical" evidence="1">
    <location>
        <begin position="181"/>
        <end position="206"/>
    </location>
</feature>
<dbReference type="Gene3D" id="2.130.10.10">
    <property type="entry name" value="YVTN repeat-like/Quinoprotein amine dehydrogenase"/>
    <property type="match status" value="1"/>
</dbReference>
<dbReference type="STRING" id="1824.SAMN05444423_103227"/>
<accession>U5EM80</accession>
<dbReference type="Gene3D" id="3.40.50.10140">
    <property type="entry name" value="Toll/interleukin-1 receptor homology (TIR) domain"/>
    <property type="match status" value="1"/>
</dbReference>
<evidence type="ECO:0000313" key="3">
    <source>
        <dbReference type="EMBL" id="GAD87501.1"/>
    </source>
</evidence>
<evidence type="ECO:0000259" key="2">
    <source>
        <dbReference type="Pfam" id="PF13676"/>
    </source>
</evidence>
<reference evidence="3 4" key="1">
    <citation type="journal article" date="2014" name="BMC Genomics">
        <title>Genome based analysis of type-I polyketide synthase and nonribosomal peptide synthetase gene clusters in seven strains of five representative Nocardia species.</title>
        <authorList>
            <person name="Komaki H."/>
            <person name="Ichikawa N."/>
            <person name="Hosoyama A."/>
            <person name="Takahashi-Nakaguchi A."/>
            <person name="Matsuzawa T."/>
            <person name="Suzuki K."/>
            <person name="Fujita N."/>
            <person name="Gonoi T."/>
        </authorList>
    </citation>
    <scope>NUCLEOTIDE SEQUENCE [LARGE SCALE GENOMIC DNA]</scope>
    <source>
        <strain evidence="3 4">NBRC 15531</strain>
    </source>
</reference>
<dbReference type="EMBL" id="BAFO02000035">
    <property type="protein sequence ID" value="GAD87501.1"/>
    <property type="molecule type" value="Genomic_DNA"/>
</dbReference>
<keyword evidence="1" id="KW-1133">Transmembrane helix</keyword>
<name>U5EM80_NOCAS</name>
<gene>
    <name evidence="3" type="ORF">NCAST_35_00230</name>
</gene>
<dbReference type="RefSeq" id="WP_019045193.1">
    <property type="nucleotide sequence ID" value="NZ_BAFO02000035.1"/>
</dbReference>
<dbReference type="GeneID" id="91515309"/>
<sequence length="858" mass="91125">MADVAISYAHADTAFAERVQAAVEADGLTVWRDESVNLPPGQRHWEVIAAEFAGADVVLVIDTPQWHASGYCRQEYDFLRERGKWVVHVDPADAATYTAFAPELRANRASIRVHTRLVQAALASERDTRHSWAERWLNRSHAHDARQVLEFTEPQQVSVPGELAEFARKVVERDQTVRRNLVRAGVLVTAVLAVFAVAGLGAWILAEIGRNAAEHNADKSMALNLASESSTEPNTLRAVELATRADALQPSQATAEALAQARARDARMRVVDIEKQPYKGAAWAPGGRTLVAYTNSEIHWLDGETGRIQAKRDTAAGIVIGTVVVAADGGTVAFVADDVLWLISRDASQEPRLITPNVISVATGDGTDLWFGTSLHGIGGITRSSFSAASPKDPRVFEGTPALAITVDHARGLVDMVGLDGKAHLLRIDQDRLSEYGSFDITTVDPHSGRFGAAVTRCGDNLFGILYGGPGIHYTMGFRAKSFSSVQGVVEIGERSNGKSAPVCQPDESAVLGNYIGGAKPDSVRPTGSRPQIPDGSDVYTLAADPGGTRLAVLTWVGRLYLLGDEHTSSWPVENAVTLLPLARDLAIRQDGAIVDAGTGAEVGRVSSAQVFSSTLSVLDGVAYVLTGDGITAIRADGAAEVVLPVDPATLTDLRAGADGKHLVLAHEQAVTLFEVGTRSVRRISLDGGTDADRVLDADVVPSGDTVVFATEQGRVGSVTVDAPGAPRFYEHALPVGTQTRIAVASGGRILVAGQDGVLRVLDPDLSLVDEAFVHGPAGRMTMAGNYALLAFGDSAQVYDVATLRLIDTIDGPLDPETLRLDLGRGVLRGLMSNGFALAEIGDLATMRRVEIPVPGVR</sequence>
<evidence type="ECO:0000313" key="4">
    <source>
        <dbReference type="Proteomes" id="UP000017048"/>
    </source>
</evidence>
<dbReference type="Proteomes" id="UP000017048">
    <property type="component" value="Unassembled WGS sequence"/>
</dbReference>
<dbReference type="InterPro" id="IPR035897">
    <property type="entry name" value="Toll_tir_struct_dom_sf"/>
</dbReference>
<comment type="caution">
    <text evidence="3">The sequence shown here is derived from an EMBL/GenBank/DDBJ whole genome shotgun (WGS) entry which is preliminary data.</text>
</comment>
<dbReference type="SUPFAM" id="SSF69322">
    <property type="entry name" value="Tricorn protease domain 2"/>
    <property type="match status" value="1"/>
</dbReference>
<evidence type="ECO:0000256" key="1">
    <source>
        <dbReference type="SAM" id="Phobius"/>
    </source>
</evidence>
<dbReference type="AlphaFoldDB" id="U5EM80"/>
<dbReference type="InterPro" id="IPR015943">
    <property type="entry name" value="WD40/YVTN_repeat-like_dom_sf"/>
</dbReference>
<keyword evidence="1" id="KW-0812">Transmembrane</keyword>
<dbReference type="OrthoDB" id="4772178at2"/>
<keyword evidence="1" id="KW-0472">Membrane</keyword>
<protein>
    <recommendedName>
        <fullName evidence="2">TIR domain-containing protein</fullName>
    </recommendedName>
</protein>
<proteinExistence type="predicted"/>
<dbReference type="SUPFAM" id="SSF52200">
    <property type="entry name" value="Toll/Interleukin receptor TIR domain"/>
    <property type="match status" value="1"/>
</dbReference>
<dbReference type="Pfam" id="PF13676">
    <property type="entry name" value="TIR_2"/>
    <property type="match status" value="1"/>
</dbReference>
<dbReference type="GO" id="GO:0007165">
    <property type="term" value="P:signal transduction"/>
    <property type="evidence" value="ECO:0007669"/>
    <property type="project" value="InterPro"/>
</dbReference>
<keyword evidence="4" id="KW-1185">Reference proteome</keyword>
<dbReference type="eggNOG" id="ENOG5031FQ0">
    <property type="taxonomic scope" value="Bacteria"/>
</dbReference>
<dbReference type="InterPro" id="IPR000157">
    <property type="entry name" value="TIR_dom"/>
</dbReference>